<reference evidence="3 4" key="1">
    <citation type="submission" date="2018-08" db="EMBL/GenBank/DDBJ databases">
        <title>A genome reference for cultivated species of the human gut microbiota.</title>
        <authorList>
            <person name="Zou Y."/>
            <person name="Xue W."/>
            <person name="Luo G."/>
        </authorList>
    </citation>
    <scope>NUCLEOTIDE SEQUENCE [LARGE SCALE GENOMIC DNA]</scope>
    <source>
        <strain evidence="3 4">OM03-4</strain>
    </source>
</reference>
<evidence type="ECO:0000256" key="1">
    <source>
        <dbReference type="SAM" id="MobiDB-lite"/>
    </source>
</evidence>
<dbReference type="EMBL" id="QSVA01000005">
    <property type="protein sequence ID" value="RGN95123.1"/>
    <property type="molecule type" value="Genomic_DNA"/>
</dbReference>
<evidence type="ECO:0000256" key="2">
    <source>
        <dbReference type="SAM" id="SignalP"/>
    </source>
</evidence>
<accession>A0A3E5F2W6</accession>
<gene>
    <name evidence="3" type="ORF">DXB37_08150</name>
</gene>
<organism evidence="3 4">
    <name type="scientific">Bacteroides uniformis</name>
    <dbReference type="NCBI Taxonomy" id="820"/>
    <lineage>
        <taxon>Bacteria</taxon>
        <taxon>Pseudomonadati</taxon>
        <taxon>Bacteroidota</taxon>
        <taxon>Bacteroidia</taxon>
        <taxon>Bacteroidales</taxon>
        <taxon>Bacteroidaceae</taxon>
        <taxon>Bacteroides</taxon>
    </lineage>
</organism>
<proteinExistence type="predicted"/>
<comment type="caution">
    <text evidence="3">The sequence shown here is derived from an EMBL/GenBank/DDBJ whole genome shotgun (WGS) entry which is preliminary data.</text>
</comment>
<sequence>MINPKYTETMKPQNIIIASCLLLMCCIMSNLHASTFHPQNVRSNNDTIQAVRLKALSAQEKSLQKKIQEQDKKRNATYNDVSTETMERLNDRQDSICLDLRSQLVTIQLEMAEIKKENLKKVLNNWEKKGN</sequence>
<dbReference type="Proteomes" id="UP000260759">
    <property type="component" value="Unassembled WGS sequence"/>
</dbReference>
<feature type="chain" id="PRO_5017676118" evidence="2">
    <location>
        <begin position="34"/>
        <end position="131"/>
    </location>
</feature>
<evidence type="ECO:0000313" key="4">
    <source>
        <dbReference type="Proteomes" id="UP000260759"/>
    </source>
</evidence>
<protein>
    <submittedName>
        <fullName evidence="3">Uncharacterized protein</fullName>
    </submittedName>
</protein>
<name>A0A3E5F2W6_BACUN</name>
<feature type="signal peptide" evidence="2">
    <location>
        <begin position="1"/>
        <end position="33"/>
    </location>
</feature>
<feature type="region of interest" description="Disordered" evidence="1">
    <location>
        <begin position="65"/>
        <end position="85"/>
    </location>
</feature>
<evidence type="ECO:0000313" key="3">
    <source>
        <dbReference type="EMBL" id="RGN95123.1"/>
    </source>
</evidence>
<keyword evidence="2" id="KW-0732">Signal</keyword>
<feature type="compositionally biased region" description="Basic and acidic residues" evidence="1">
    <location>
        <begin position="65"/>
        <end position="74"/>
    </location>
</feature>
<dbReference type="AlphaFoldDB" id="A0A3E5F2W6"/>